<organism evidence="2 3">
    <name type="scientific">Gossypium australe</name>
    <dbReference type="NCBI Taxonomy" id="47621"/>
    <lineage>
        <taxon>Eukaryota</taxon>
        <taxon>Viridiplantae</taxon>
        <taxon>Streptophyta</taxon>
        <taxon>Embryophyta</taxon>
        <taxon>Tracheophyta</taxon>
        <taxon>Spermatophyta</taxon>
        <taxon>Magnoliopsida</taxon>
        <taxon>eudicotyledons</taxon>
        <taxon>Gunneridae</taxon>
        <taxon>Pentapetalae</taxon>
        <taxon>rosids</taxon>
        <taxon>malvids</taxon>
        <taxon>Malvales</taxon>
        <taxon>Malvaceae</taxon>
        <taxon>Malvoideae</taxon>
        <taxon>Gossypium</taxon>
    </lineage>
</organism>
<protein>
    <submittedName>
        <fullName evidence="2">Reverse transcriptase</fullName>
    </submittedName>
</protein>
<comment type="caution">
    <text evidence="2">The sequence shown here is derived from an EMBL/GenBank/DDBJ whole genome shotgun (WGS) entry which is preliminary data.</text>
</comment>
<keyword evidence="2" id="KW-0808">Transferase</keyword>
<keyword evidence="2" id="KW-0548">Nucleotidyltransferase</keyword>
<gene>
    <name evidence="2" type="ORF">EPI10_016782</name>
</gene>
<dbReference type="OrthoDB" id="694103at2759"/>
<proteinExistence type="predicted"/>
<keyword evidence="2" id="KW-0695">RNA-directed DNA polymerase</keyword>
<dbReference type="InterPro" id="IPR005162">
    <property type="entry name" value="Retrotrans_gag_dom"/>
</dbReference>
<dbReference type="PANTHER" id="PTHR33223">
    <property type="entry name" value="CCHC-TYPE DOMAIN-CONTAINING PROTEIN"/>
    <property type="match status" value="1"/>
</dbReference>
<dbReference type="Pfam" id="PF03732">
    <property type="entry name" value="Retrotrans_gag"/>
    <property type="match status" value="1"/>
</dbReference>
<evidence type="ECO:0000259" key="1">
    <source>
        <dbReference type="Pfam" id="PF03732"/>
    </source>
</evidence>
<feature type="domain" description="Retrotransposon gag" evidence="1">
    <location>
        <begin position="119"/>
        <end position="173"/>
    </location>
</feature>
<keyword evidence="3" id="KW-1185">Reference proteome</keyword>
<dbReference type="AlphaFoldDB" id="A0A5B6VPS8"/>
<accession>A0A5B6VPS8</accession>
<dbReference type="Proteomes" id="UP000325315">
    <property type="component" value="Unassembled WGS sequence"/>
</dbReference>
<name>A0A5B6VPS8_9ROSI</name>
<dbReference type="GO" id="GO:0003964">
    <property type="term" value="F:RNA-directed DNA polymerase activity"/>
    <property type="evidence" value="ECO:0007669"/>
    <property type="project" value="UniProtKB-KW"/>
</dbReference>
<sequence>MFRLLCMARNRGTPIEPPTDPEKIIHRNRQQQQQQEVQKNPPTTDYALPNLDTVQGSITRPTITINTFEIKPAMTQMIQYNVQFRGIFTEDLNQHLKWFLQLCDTFKFNEVIDDVICLRLFPFILIDNAFSWLDSHAPRSITTWNKLVEKFLHKFFPISKIVQHRREITTFKQLEG</sequence>
<evidence type="ECO:0000313" key="3">
    <source>
        <dbReference type="Proteomes" id="UP000325315"/>
    </source>
</evidence>
<dbReference type="PANTHER" id="PTHR33223:SF11">
    <property type="entry name" value="ELEMENT PROTEIN, PUTATIVE-RELATED"/>
    <property type="match status" value="1"/>
</dbReference>
<evidence type="ECO:0000313" key="2">
    <source>
        <dbReference type="EMBL" id="KAA3471130.1"/>
    </source>
</evidence>
<reference evidence="3" key="1">
    <citation type="journal article" date="2019" name="Plant Biotechnol. J.">
        <title>Genome sequencing of the Australian wild diploid species Gossypium australe highlights disease resistance and delayed gland morphogenesis.</title>
        <authorList>
            <person name="Cai Y."/>
            <person name="Cai X."/>
            <person name="Wang Q."/>
            <person name="Wang P."/>
            <person name="Zhang Y."/>
            <person name="Cai C."/>
            <person name="Xu Y."/>
            <person name="Wang K."/>
            <person name="Zhou Z."/>
            <person name="Wang C."/>
            <person name="Geng S."/>
            <person name="Li B."/>
            <person name="Dong Q."/>
            <person name="Hou Y."/>
            <person name="Wang H."/>
            <person name="Ai P."/>
            <person name="Liu Z."/>
            <person name="Yi F."/>
            <person name="Sun M."/>
            <person name="An G."/>
            <person name="Cheng J."/>
            <person name="Zhang Y."/>
            <person name="Shi Q."/>
            <person name="Xie Y."/>
            <person name="Shi X."/>
            <person name="Chang Y."/>
            <person name="Huang F."/>
            <person name="Chen Y."/>
            <person name="Hong S."/>
            <person name="Mi L."/>
            <person name="Sun Q."/>
            <person name="Zhang L."/>
            <person name="Zhou B."/>
            <person name="Peng R."/>
            <person name="Zhang X."/>
            <person name="Liu F."/>
        </authorList>
    </citation>
    <scope>NUCLEOTIDE SEQUENCE [LARGE SCALE GENOMIC DNA]</scope>
    <source>
        <strain evidence="3">cv. PA1801</strain>
    </source>
</reference>
<dbReference type="EMBL" id="SMMG02000006">
    <property type="protein sequence ID" value="KAA3471130.1"/>
    <property type="molecule type" value="Genomic_DNA"/>
</dbReference>